<sequence length="133" mass="15850">MKRFFESWVFILFFLIFIVVTLGLAIYFRLYYLFWWLDILHHFLGGLWLVLFFNFSIKHFKIMLTGDWRAAAFFLTLIGLVALVGVGWEFFEFIWDRFIWHAGFTYLPGIYEDTLSDLFFDLLGGATGFVLVL</sequence>
<dbReference type="InterPro" id="IPR014509">
    <property type="entry name" value="YjdF-like"/>
</dbReference>
<dbReference type="Pfam" id="PF09997">
    <property type="entry name" value="DUF2238"/>
    <property type="match status" value="1"/>
</dbReference>
<proteinExistence type="predicted"/>
<keyword evidence="1" id="KW-0812">Transmembrane</keyword>
<dbReference type="EMBL" id="LCIV01000003">
    <property type="protein sequence ID" value="KKT64053.1"/>
    <property type="molecule type" value="Genomic_DNA"/>
</dbReference>
<name>A0A0G1IYI1_9BACT</name>
<organism evidence="2 3">
    <name type="scientific">Candidatus Giovannonibacteria bacterium GW2011_GWA1_44_29</name>
    <dbReference type="NCBI Taxonomy" id="1618646"/>
    <lineage>
        <taxon>Bacteria</taxon>
        <taxon>Candidatus Giovannoniibacteriota</taxon>
    </lineage>
</organism>
<reference evidence="2 3" key="1">
    <citation type="journal article" date="2015" name="Nature">
        <title>rRNA introns, odd ribosomes, and small enigmatic genomes across a large radiation of phyla.</title>
        <authorList>
            <person name="Brown C.T."/>
            <person name="Hug L.A."/>
            <person name="Thomas B.C."/>
            <person name="Sharon I."/>
            <person name="Castelle C.J."/>
            <person name="Singh A."/>
            <person name="Wilkins M.J."/>
            <person name="Williams K.H."/>
            <person name="Banfield J.F."/>
        </authorList>
    </citation>
    <scope>NUCLEOTIDE SEQUENCE [LARGE SCALE GENOMIC DNA]</scope>
</reference>
<feature type="transmembrane region" description="Helical" evidence="1">
    <location>
        <begin position="68"/>
        <end position="88"/>
    </location>
</feature>
<comment type="caution">
    <text evidence="2">The sequence shown here is derived from an EMBL/GenBank/DDBJ whole genome shotgun (WGS) entry which is preliminary data.</text>
</comment>
<feature type="transmembrane region" description="Helical" evidence="1">
    <location>
        <begin position="7"/>
        <end position="28"/>
    </location>
</feature>
<keyword evidence="1" id="KW-0472">Membrane</keyword>
<gene>
    <name evidence="2" type="ORF">UW57_C0003G0047</name>
</gene>
<evidence type="ECO:0000256" key="1">
    <source>
        <dbReference type="SAM" id="Phobius"/>
    </source>
</evidence>
<keyword evidence="1" id="KW-1133">Transmembrane helix</keyword>
<evidence type="ECO:0000313" key="3">
    <source>
        <dbReference type="Proteomes" id="UP000034652"/>
    </source>
</evidence>
<accession>A0A0G1IYI1</accession>
<dbReference type="AlphaFoldDB" id="A0A0G1IYI1"/>
<dbReference type="STRING" id="1618646.UW57_C0003G0047"/>
<protein>
    <submittedName>
        <fullName evidence="2">Uncharacterized protein</fullName>
    </submittedName>
</protein>
<dbReference type="Proteomes" id="UP000034652">
    <property type="component" value="Unassembled WGS sequence"/>
</dbReference>
<feature type="transmembrane region" description="Helical" evidence="1">
    <location>
        <begin position="34"/>
        <end position="56"/>
    </location>
</feature>
<evidence type="ECO:0000313" key="2">
    <source>
        <dbReference type="EMBL" id="KKT64053.1"/>
    </source>
</evidence>